<comment type="caution">
    <text evidence="10">The sequence shown here is derived from an EMBL/GenBank/DDBJ whole genome shotgun (WGS) entry which is preliminary data.</text>
</comment>
<dbReference type="PROSITE" id="PS51918">
    <property type="entry name" value="RADICAL_SAM"/>
    <property type="match status" value="1"/>
</dbReference>
<evidence type="ECO:0000313" key="10">
    <source>
        <dbReference type="EMBL" id="RAQ29338.1"/>
    </source>
</evidence>
<evidence type="ECO:0000256" key="6">
    <source>
        <dbReference type="ARBA" id="ARBA00023002"/>
    </source>
</evidence>
<feature type="domain" description="Radical SAM core" evidence="9">
    <location>
        <begin position="21"/>
        <end position="258"/>
    </location>
</feature>
<evidence type="ECO:0000256" key="8">
    <source>
        <dbReference type="ARBA" id="ARBA00023014"/>
    </source>
</evidence>
<dbReference type="InterPro" id="IPR034457">
    <property type="entry name" value="Organic_radical-activating"/>
</dbReference>
<dbReference type="Pfam" id="PF04055">
    <property type="entry name" value="Radical_SAM"/>
    <property type="match status" value="1"/>
</dbReference>
<keyword evidence="5" id="KW-0479">Metal-binding</keyword>
<dbReference type="AlphaFoldDB" id="A0A328UCX9"/>
<dbReference type="InterPro" id="IPR001989">
    <property type="entry name" value="Radical_activat_CS"/>
</dbReference>
<sequence>MKPAYLSAKGRIFDIQRYSIHDGPGIRTIVFLKGCPLRCRWCCNPESQIHELQTMTMNGKTSVVGRDVTVEEIFPELIKDLPYYRRSGGGITLSGGEALAQPQFAPALLHACQDYGINTAIETTGFAPFPVIEKYLPYLDYILMDIKHINSRKHKEFTRQPNELILENARRIAERHRNLTIRVPVIPTFNDTPAEISAIARFAGTLPGVTRLHLLPYHRLGEGKYAGLGREYTLAGITPMPEEKIQELLRAAQGFGLQCQIGG</sequence>
<evidence type="ECO:0000256" key="2">
    <source>
        <dbReference type="ARBA" id="ARBA00009777"/>
    </source>
</evidence>
<keyword evidence="11" id="KW-1185">Reference proteome</keyword>
<dbReference type="InterPro" id="IPR012839">
    <property type="entry name" value="Organic_radical_activase"/>
</dbReference>
<dbReference type="RefSeq" id="WP_112332569.1">
    <property type="nucleotide sequence ID" value="NZ_QLYR01000003.1"/>
</dbReference>
<dbReference type="PIRSF" id="PIRSF000371">
    <property type="entry name" value="PFL_act_enz"/>
    <property type="match status" value="1"/>
</dbReference>
<dbReference type="InterPro" id="IPR058240">
    <property type="entry name" value="rSAM_sf"/>
</dbReference>
<keyword evidence="3" id="KW-0004">4Fe-4S</keyword>
<dbReference type="Proteomes" id="UP000249377">
    <property type="component" value="Unassembled WGS sequence"/>
</dbReference>
<dbReference type="PANTHER" id="PTHR30352:SF4">
    <property type="entry name" value="PYRUVATE FORMATE-LYASE 2-ACTIVATING ENZYME"/>
    <property type="match status" value="1"/>
</dbReference>
<name>A0A328UCX9_9FIRM</name>
<reference evidence="10 11" key="1">
    <citation type="submission" date="2018-06" db="EMBL/GenBank/DDBJ databases">
        <title>Noncontiguous genome sequence of Ruminococcaceae bacterium ASD2818.</title>
        <authorList>
            <person name="Chaplin A.V."/>
            <person name="Sokolova S.R."/>
            <person name="Kochetkova T.O."/>
            <person name="Goltsov A.Y."/>
            <person name="Trofimov D.Y."/>
            <person name="Efimov B.A."/>
        </authorList>
    </citation>
    <scope>NUCLEOTIDE SEQUENCE [LARGE SCALE GENOMIC DNA]</scope>
    <source>
        <strain evidence="10 11">ASD2818</strain>
    </source>
</reference>
<dbReference type="GO" id="GO:0051539">
    <property type="term" value="F:4 iron, 4 sulfur cluster binding"/>
    <property type="evidence" value="ECO:0007669"/>
    <property type="project" value="UniProtKB-KW"/>
</dbReference>
<evidence type="ECO:0000256" key="3">
    <source>
        <dbReference type="ARBA" id="ARBA00022485"/>
    </source>
</evidence>
<dbReference type="PANTHER" id="PTHR30352">
    <property type="entry name" value="PYRUVATE FORMATE-LYASE-ACTIVATING ENZYME"/>
    <property type="match status" value="1"/>
</dbReference>
<evidence type="ECO:0000256" key="4">
    <source>
        <dbReference type="ARBA" id="ARBA00022691"/>
    </source>
</evidence>
<organism evidence="10 11">
    <name type="scientific">Hydrogeniiclostridium mannosilyticum</name>
    <dbReference type="NCBI Taxonomy" id="2764322"/>
    <lineage>
        <taxon>Bacteria</taxon>
        <taxon>Bacillati</taxon>
        <taxon>Bacillota</taxon>
        <taxon>Clostridia</taxon>
        <taxon>Eubacteriales</taxon>
        <taxon>Acutalibacteraceae</taxon>
        <taxon>Hydrogeniiclostridium</taxon>
    </lineage>
</organism>
<evidence type="ECO:0000313" key="11">
    <source>
        <dbReference type="Proteomes" id="UP000249377"/>
    </source>
</evidence>
<dbReference type="GO" id="GO:0016491">
    <property type="term" value="F:oxidoreductase activity"/>
    <property type="evidence" value="ECO:0007669"/>
    <property type="project" value="UniProtKB-KW"/>
</dbReference>
<protein>
    <submittedName>
        <fullName evidence="10">Glycyl-radical enzyme activating protein</fullName>
    </submittedName>
</protein>
<comment type="cofactor">
    <cofactor evidence="1">
        <name>[4Fe-4S] cluster</name>
        <dbReference type="ChEBI" id="CHEBI:49883"/>
    </cofactor>
</comment>
<dbReference type="InterPro" id="IPR013785">
    <property type="entry name" value="Aldolase_TIM"/>
</dbReference>
<keyword evidence="7" id="KW-0408">Iron</keyword>
<dbReference type="GO" id="GO:0046872">
    <property type="term" value="F:metal ion binding"/>
    <property type="evidence" value="ECO:0007669"/>
    <property type="project" value="UniProtKB-KW"/>
</dbReference>
<comment type="similarity">
    <text evidence="2">Belongs to the organic radical-activating enzymes family.</text>
</comment>
<dbReference type="CDD" id="cd01335">
    <property type="entry name" value="Radical_SAM"/>
    <property type="match status" value="1"/>
</dbReference>
<dbReference type="InterPro" id="IPR007197">
    <property type="entry name" value="rSAM"/>
</dbReference>
<dbReference type="NCBIfam" id="TIGR02494">
    <property type="entry name" value="PFLE_PFLC"/>
    <property type="match status" value="1"/>
</dbReference>
<evidence type="ECO:0000256" key="5">
    <source>
        <dbReference type="ARBA" id="ARBA00022723"/>
    </source>
</evidence>
<keyword evidence="8" id="KW-0411">Iron-sulfur</keyword>
<proteinExistence type="inferred from homology"/>
<keyword evidence="4" id="KW-0949">S-adenosyl-L-methionine</keyword>
<evidence type="ECO:0000259" key="9">
    <source>
        <dbReference type="PROSITE" id="PS51918"/>
    </source>
</evidence>
<dbReference type="Gene3D" id="3.20.20.70">
    <property type="entry name" value="Aldolase class I"/>
    <property type="match status" value="1"/>
</dbReference>
<dbReference type="SUPFAM" id="SSF102114">
    <property type="entry name" value="Radical SAM enzymes"/>
    <property type="match status" value="1"/>
</dbReference>
<keyword evidence="6" id="KW-0560">Oxidoreductase</keyword>
<dbReference type="PROSITE" id="PS01087">
    <property type="entry name" value="RADICAL_ACTIVATING"/>
    <property type="match status" value="1"/>
</dbReference>
<dbReference type="SFLD" id="SFLDG01066">
    <property type="entry name" value="organic_radical-activating_enz"/>
    <property type="match status" value="1"/>
</dbReference>
<evidence type="ECO:0000256" key="7">
    <source>
        <dbReference type="ARBA" id="ARBA00023004"/>
    </source>
</evidence>
<gene>
    <name evidence="10" type="ORF">DPQ25_06950</name>
</gene>
<evidence type="ECO:0000256" key="1">
    <source>
        <dbReference type="ARBA" id="ARBA00001966"/>
    </source>
</evidence>
<accession>A0A328UCX9</accession>
<dbReference type="SFLD" id="SFLDS00029">
    <property type="entry name" value="Radical_SAM"/>
    <property type="match status" value="1"/>
</dbReference>
<dbReference type="EMBL" id="QLYR01000003">
    <property type="protein sequence ID" value="RAQ29338.1"/>
    <property type="molecule type" value="Genomic_DNA"/>
</dbReference>